<dbReference type="SMART" id="SM00342">
    <property type="entry name" value="HTH_ARAC"/>
    <property type="match status" value="1"/>
</dbReference>
<evidence type="ECO:0000313" key="5">
    <source>
        <dbReference type="EMBL" id="NYZ67514.1"/>
    </source>
</evidence>
<dbReference type="GO" id="GO:0000976">
    <property type="term" value="F:transcription cis-regulatory region binding"/>
    <property type="evidence" value="ECO:0007669"/>
    <property type="project" value="TreeGrafter"/>
</dbReference>
<comment type="caution">
    <text evidence="5">The sequence shown here is derived from an EMBL/GenBank/DDBJ whole genome shotgun (WGS) entry which is preliminary data.</text>
</comment>
<dbReference type="GO" id="GO:0005829">
    <property type="term" value="C:cytosol"/>
    <property type="evidence" value="ECO:0007669"/>
    <property type="project" value="TreeGrafter"/>
</dbReference>
<dbReference type="PANTHER" id="PTHR47894:SF1">
    <property type="entry name" value="HTH-TYPE TRANSCRIPTIONAL REGULATOR VQSM"/>
    <property type="match status" value="1"/>
</dbReference>
<dbReference type="Pfam" id="PF12625">
    <property type="entry name" value="Arabinose_bd"/>
    <property type="match status" value="1"/>
</dbReference>
<protein>
    <submittedName>
        <fullName evidence="5">AraC family transcriptional regulator ligand-binding domain-containing protein</fullName>
    </submittedName>
</protein>
<keyword evidence="6" id="KW-1185">Reference proteome</keyword>
<organism evidence="5 6">
    <name type="scientific">Spartinivicinus marinus</name>
    <dbReference type="NCBI Taxonomy" id="2994442"/>
    <lineage>
        <taxon>Bacteria</taxon>
        <taxon>Pseudomonadati</taxon>
        <taxon>Pseudomonadota</taxon>
        <taxon>Gammaproteobacteria</taxon>
        <taxon>Oceanospirillales</taxon>
        <taxon>Zooshikellaceae</taxon>
        <taxon>Spartinivicinus</taxon>
    </lineage>
</organism>
<dbReference type="EMBL" id="JACCKB010000026">
    <property type="protein sequence ID" value="NYZ67514.1"/>
    <property type="molecule type" value="Genomic_DNA"/>
</dbReference>
<gene>
    <name evidence="5" type="ORF">H0A36_15965</name>
</gene>
<evidence type="ECO:0000259" key="4">
    <source>
        <dbReference type="PROSITE" id="PS01124"/>
    </source>
</evidence>
<dbReference type="GO" id="GO:0003700">
    <property type="term" value="F:DNA-binding transcription factor activity"/>
    <property type="evidence" value="ECO:0007669"/>
    <property type="project" value="InterPro"/>
</dbReference>
<feature type="domain" description="HTH araC/xylS-type" evidence="4">
    <location>
        <begin position="232"/>
        <end position="319"/>
    </location>
</feature>
<dbReference type="RefSeq" id="WP_180569535.1">
    <property type="nucleotide sequence ID" value="NZ_JACCKB010000026.1"/>
</dbReference>
<dbReference type="InterPro" id="IPR032687">
    <property type="entry name" value="AraC-type_N"/>
</dbReference>
<keyword evidence="1" id="KW-0805">Transcription regulation</keyword>
<name>A0A853IBR8_9GAMM</name>
<dbReference type="PROSITE" id="PS01124">
    <property type="entry name" value="HTH_ARAC_FAMILY_2"/>
    <property type="match status" value="1"/>
</dbReference>
<dbReference type="Proteomes" id="UP000569732">
    <property type="component" value="Unassembled WGS sequence"/>
</dbReference>
<dbReference type="InterPro" id="IPR018060">
    <property type="entry name" value="HTH_AraC"/>
</dbReference>
<dbReference type="PANTHER" id="PTHR47894">
    <property type="entry name" value="HTH-TYPE TRANSCRIPTIONAL REGULATOR GADX"/>
    <property type="match status" value="1"/>
</dbReference>
<sequence>MSQFKVSCRLPAMLSTLFHSKGINFDNLLQAINYDQQVNFRDEFFLSVDEYFQFWRVLESVSENPLIGLEIGMEIKPETFDPVFLAALASNSYQDALSRFARYKQLLYPANIEIIQKNKEVLIYHQWPIQYGIEPTILADAEMAFVLRLGRLGTQKKVQPVRIELTRDALPAGYRNKVGCKVKLKAKNNVLVIDEETYQKPFLTANQGLLDLLDDPLIKKLDIQSGQVSISQQVKQVLVNIITGQKPSLERVAGELAMSPRSLQRKLKEEGNTFNNLLIDVRKELASYYMKHKKLQKSEVAYLLGFDSVNSFYRAYQKW</sequence>
<dbReference type="Gene3D" id="1.10.10.60">
    <property type="entry name" value="Homeodomain-like"/>
    <property type="match status" value="1"/>
</dbReference>
<dbReference type="InterPro" id="IPR009057">
    <property type="entry name" value="Homeodomain-like_sf"/>
</dbReference>
<keyword evidence="3" id="KW-0804">Transcription</keyword>
<evidence type="ECO:0000256" key="2">
    <source>
        <dbReference type="ARBA" id="ARBA00023125"/>
    </source>
</evidence>
<evidence type="ECO:0000256" key="1">
    <source>
        <dbReference type="ARBA" id="ARBA00023015"/>
    </source>
</evidence>
<proteinExistence type="predicted"/>
<reference evidence="5 6" key="1">
    <citation type="submission" date="2020-07" db="EMBL/GenBank/DDBJ databases">
        <title>Endozoicomonas sp. nov., isolated from sediment.</title>
        <authorList>
            <person name="Gu T."/>
        </authorList>
    </citation>
    <scope>NUCLEOTIDE SEQUENCE [LARGE SCALE GENOMIC DNA]</scope>
    <source>
        <strain evidence="5 6">SM1973</strain>
    </source>
</reference>
<evidence type="ECO:0000313" key="6">
    <source>
        <dbReference type="Proteomes" id="UP000569732"/>
    </source>
</evidence>
<dbReference type="Pfam" id="PF12833">
    <property type="entry name" value="HTH_18"/>
    <property type="match status" value="1"/>
</dbReference>
<keyword evidence="2" id="KW-0238">DNA-binding</keyword>
<accession>A0A853IBR8</accession>
<dbReference type="SUPFAM" id="SSF46689">
    <property type="entry name" value="Homeodomain-like"/>
    <property type="match status" value="1"/>
</dbReference>
<evidence type="ECO:0000256" key="3">
    <source>
        <dbReference type="ARBA" id="ARBA00023163"/>
    </source>
</evidence>
<dbReference type="AlphaFoldDB" id="A0A853IBR8"/>